<dbReference type="RefSeq" id="WP_213484728.1">
    <property type="nucleotide sequence ID" value="NZ_CAJRAY010000053.1"/>
</dbReference>
<evidence type="ECO:0000256" key="5">
    <source>
        <dbReference type="ARBA" id="ARBA00022670"/>
    </source>
</evidence>
<keyword evidence="6 12" id="KW-0812">Transmembrane</keyword>
<evidence type="ECO:0000256" key="8">
    <source>
        <dbReference type="ARBA" id="ARBA00022989"/>
    </source>
</evidence>
<evidence type="ECO:0000313" key="13">
    <source>
        <dbReference type="EMBL" id="CAG5088025.1"/>
    </source>
</evidence>
<dbReference type="GO" id="GO:0008233">
    <property type="term" value="F:peptidase activity"/>
    <property type="evidence" value="ECO:0007669"/>
    <property type="project" value="UniProtKB-KW"/>
</dbReference>
<name>A0ABN7S160_THEXY</name>
<dbReference type="NCBIfam" id="NF033739">
    <property type="entry name" value="intramemb_PrsW"/>
    <property type="match status" value="1"/>
</dbReference>
<accession>A0ABN7S160</accession>
<gene>
    <name evidence="13" type="primary">txxe 2263-ypdC</name>
    <name evidence="13" type="ORF">TXXE_11450</name>
</gene>
<dbReference type="InterPro" id="IPR026898">
    <property type="entry name" value="PrsW"/>
</dbReference>
<evidence type="ECO:0000256" key="7">
    <source>
        <dbReference type="ARBA" id="ARBA00022801"/>
    </source>
</evidence>
<evidence type="ECO:0000256" key="11">
    <source>
        <dbReference type="PIRNR" id="PIRNR016933"/>
    </source>
</evidence>
<dbReference type="EC" id="3.4.-.-" evidence="11"/>
<feature type="transmembrane region" description="Helical" evidence="12">
    <location>
        <begin position="100"/>
        <end position="122"/>
    </location>
</feature>
<proteinExistence type="inferred from homology"/>
<evidence type="ECO:0000256" key="3">
    <source>
        <dbReference type="ARBA" id="ARBA00018997"/>
    </source>
</evidence>
<evidence type="ECO:0000256" key="4">
    <source>
        <dbReference type="ARBA" id="ARBA00022475"/>
    </source>
</evidence>
<comment type="function">
    <text evidence="11">Involved in the degradation of specific anti-sigma factors.</text>
</comment>
<feature type="transmembrane region" description="Helical" evidence="12">
    <location>
        <begin position="35"/>
        <end position="53"/>
    </location>
</feature>
<reference evidence="13 14" key="1">
    <citation type="submission" date="2021-04" db="EMBL/GenBank/DDBJ databases">
        <authorList>
            <person name="Rakotoarivonina H."/>
        </authorList>
    </citation>
    <scope>NUCLEOTIDE SEQUENCE [LARGE SCALE GENOMIC DNA]</scope>
    <source>
        <strain evidence="13 14">XE</strain>
    </source>
</reference>
<evidence type="ECO:0000256" key="2">
    <source>
        <dbReference type="ARBA" id="ARBA00009165"/>
    </source>
</evidence>
<evidence type="ECO:0000256" key="9">
    <source>
        <dbReference type="ARBA" id="ARBA00023136"/>
    </source>
</evidence>
<feature type="transmembrane region" description="Helical" evidence="12">
    <location>
        <begin position="6"/>
        <end position="23"/>
    </location>
</feature>
<comment type="subcellular location">
    <subcellularLocation>
        <location evidence="1">Cell membrane</location>
        <topology evidence="1">Multi-pass membrane protein</topology>
    </subcellularLocation>
</comment>
<keyword evidence="9 11" id="KW-0472">Membrane</keyword>
<dbReference type="EMBL" id="CAJRAY010000053">
    <property type="protein sequence ID" value="CAG5088025.1"/>
    <property type="molecule type" value="Genomic_DNA"/>
</dbReference>
<evidence type="ECO:0000256" key="1">
    <source>
        <dbReference type="ARBA" id="ARBA00004651"/>
    </source>
</evidence>
<dbReference type="PANTHER" id="PTHR36844">
    <property type="entry name" value="PROTEASE PRSW"/>
    <property type="match status" value="1"/>
</dbReference>
<keyword evidence="5 11" id="KW-0645">Protease</keyword>
<keyword evidence="14" id="KW-1185">Reference proteome</keyword>
<protein>
    <recommendedName>
        <fullName evidence="3 11">Protease PrsW</fullName>
        <ecNumber evidence="11">3.4.-.-</ecNumber>
    </recommendedName>
    <alternativeName>
        <fullName evidence="10 11">Protease responsible for activating sigma-W</fullName>
    </alternativeName>
</protein>
<keyword evidence="7 11" id="KW-0378">Hydrolase</keyword>
<comment type="caution">
    <text evidence="13">The sequence shown here is derived from an EMBL/GenBank/DDBJ whole genome shotgun (WGS) entry which is preliminary data.</text>
</comment>
<sequence length="235" mass="26656">MWLLSMLTAAVAPGIALLAYFYLKDRYDAEPIHMVARMFIIGALIVLPIAVIQRGLTLELGESPFVQAFLVSAGIEEAMKWFVLYHMIYNHTEFDEPYDGIVYAAAVSLGFATLENVLYALLLPASFGSLLLRALLPVSGHALFGVLMGYYIGKAKFASARSGRYLAASFLIPLFWHGAFDYILLVFKQYWMLLMVPLMAYLWFRGGLKIRRANDRSPFRSIPREDEIKMQRIRP</sequence>
<dbReference type="Proteomes" id="UP000681526">
    <property type="component" value="Unassembled WGS sequence"/>
</dbReference>
<dbReference type="Pfam" id="PF13367">
    <property type="entry name" value="PrsW-protease"/>
    <property type="match status" value="1"/>
</dbReference>
<evidence type="ECO:0000313" key="14">
    <source>
        <dbReference type="Proteomes" id="UP000681526"/>
    </source>
</evidence>
<dbReference type="InterPro" id="IPR023596">
    <property type="entry name" value="Peptidase_PrsW_arch/bac"/>
</dbReference>
<dbReference type="PANTHER" id="PTHR36844:SF1">
    <property type="entry name" value="PROTEASE PRSW"/>
    <property type="match status" value="1"/>
</dbReference>
<keyword evidence="8 12" id="KW-1133">Transmembrane helix</keyword>
<evidence type="ECO:0000256" key="12">
    <source>
        <dbReference type="SAM" id="Phobius"/>
    </source>
</evidence>
<dbReference type="GO" id="GO:0006508">
    <property type="term" value="P:proteolysis"/>
    <property type="evidence" value="ECO:0007669"/>
    <property type="project" value="UniProtKB-KW"/>
</dbReference>
<comment type="similarity">
    <text evidence="2 11">Belongs to the protease PrsW family.</text>
</comment>
<evidence type="ECO:0000256" key="6">
    <source>
        <dbReference type="ARBA" id="ARBA00022692"/>
    </source>
</evidence>
<evidence type="ECO:0000256" key="10">
    <source>
        <dbReference type="ARBA" id="ARBA00030345"/>
    </source>
</evidence>
<keyword evidence="4 11" id="KW-1003">Cell membrane</keyword>
<feature type="transmembrane region" description="Helical" evidence="12">
    <location>
        <begin position="134"/>
        <end position="153"/>
    </location>
</feature>
<organism evidence="13 14">
    <name type="scientific">Thermobacillus xylanilyticus</name>
    <dbReference type="NCBI Taxonomy" id="76633"/>
    <lineage>
        <taxon>Bacteria</taxon>
        <taxon>Bacillati</taxon>
        <taxon>Bacillota</taxon>
        <taxon>Bacilli</taxon>
        <taxon>Bacillales</taxon>
        <taxon>Paenibacillaceae</taxon>
        <taxon>Thermobacillus</taxon>
    </lineage>
</organism>
<feature type="transmembrane region" description="Helical" evidence="12">
    <location>
        <begin position="190"/>
        <end position="208"/>
    </location>
</feature>
<dbReference type="PIRSF" id="PIRSF016933">
    <property type="entry name" value="PrsW"/>
    <property type="match status" value="1"/>
</dbReference>